<dbReference type="AlphaFoldDB" id="A0A7K1T3Q3"/>
<accession>A0A7K1T3Q3</accession>
<protein>
    <submittedName>
        <fullName evidence="1">DUF3990 domain-containing protein</fullName>
    </submittedName>
</protein>
<dbReference type="InterPro" id="IPR025051">
    <property type="entry name" value="DUF3990"/>
</dbReference>
<name>A0A7K1T3Q3_9ACTN</name>
<dbReference type="Proteomes" id="UP000488839">
    <property type="component" value="Unassembled WGS sequence"/>
</dbReference>
<evidence type="ECO:0000313" key="1">
    <source>
        <dbReference type="EMBL" id="MVN58273.1"/>
    </source>
</evidence>
<comment type="caution">
    <text evidence="1">The sequence shown here is derived from an EMBL/GenBank/DDBJ whole genome shotgun (WGS) entry which is preliminary data.</text>
</comment>
<sequence length="232" mass="26148">MLYHQSDIAREVAMSDCLRLYHGSPIRVERPLFGVGNPYNDYGLGFYCTESFELACEWACPKAKDGFANAYDLELKGLRVVDLDAEPYGTIEWLAVLFANRQFDVATNLMEAAKSYVAARYPAELGSADVVIGYRADDSYFSFARAFLENRISLGQLERAMKLGGLGRQVVAVSEAAFGALTFAGAEVALASRWHERRMRRDERARRDFDRILHEEPFDPAGVYMLDLMREG</sequence>
<reference evidence="1 2" key="1">
    <citation type="submission" date="2019-11" db="EMBL/GenBank/DDBJ databases">
        <title>Whole genome shotgun sequencing (WGS) data from Adlercreutzia equolifaciens ResAG-91, Eggerthella lenta MRI-F36, MRI-F37, MRI-F40, ResAG-49, ResAG-88, ResAG-121, ResAG-145, and Gordonibacter sp. ResAG-5, ResAG-26, ResAG-43, ResAG-50, ResAG-59.</title>
        <authorList>
            <person name="Stoll D.A."/>
            <person name="Danylec N."/>
            <person name="Franz C.M.A.P."/>
            <person name="Huch M."/>
        </authorList>
    </citation>
    <scope>NUCLEOTIDE SEQUENCE [LARGE SCALE GENOMIC DNA]</scope>
    <source>
        <strain evidence="1 2">ResAG-91</strain>
    </source>
</reference>
<dbReference type="EMBL" id="WPOO01000004">
    <property type="protein sequence ID" value="MVN58273.1"/>
    <property type="molecule type" value="Genomic_DNA"/>
</dbReference>
<proteinExistence type="predicted"/>
<keyword evidence="2" id="KW-1185">Reference proteome</keyword>
<organism evidence="1 2">
    <name type="scientific">Adlercreutzia rubneri</name>
    <dbReference type="NCBI Taxonomy" id="2916441"/>
    <lineage>
        <taxon>Bacteria</taxon>
        <taxon>Bacillati</taxon>
        <taxon>Actinomycetota</taxon>
        <taxon>Coriobacteriia</taxon>
        <taxon>Eggerthellales</taxon>
        <taxon>Eggerthellaceae</taxon>
        <taxon>Adlercreutzia</taxon>
    </lineage>
</organism>
<gene>
    <name evidence="1" type="ORF">GO707_03400</name>
</gene>
<evidence type="ECO:0000313" key="2">
    <source>
        <dbReference type="Proteomes" id="UP000488839"/>
    </source>
</evidence>
<dbReference type="Pfam" id="PF13151">
    <property type="entry name" value="DUF3990"/>
    <property type="match status" value="1"/>
</dbReference>